<sequence length="672" mass="72107">MRIPPRTPAPFRRDGRGAEARPVPGAMEVEEAFRTVGEMGVYQMYLCFLLAVLLQLYVATEAILVALVGATPPYRWDLAGLVANQSLANRSAGQDRAFGDWFLGANGSEIRRLVHFTGSFTSIASEWYLIADRSYKVSAASSCFFSGVFVGVLTFGQLSDRYGRKKVFLTGFALDLVCALGSGLAPSYELFALSRFLVGVTNGGMSLVAFVLLNECVGAAYWALAGSVGGLFFAVGIAQYALLGYFVRSWRTLAAVVNLQGTAVFLLSLFIPESPRWLYAQGRLSEAEDVLYLIARRNRAPKCTFSLTLPEDRGPRESAGFLDLFRSRVLLGHTLVMVVVWFVCSLVYYSLTLSVGDLGGSVYANLALSGLVEIPSYPICVYLINQKWCGRRRTLAAFLCGGGLACLVVVFLPEKRDTGPLAVVNGRSLSLVGKLTVSAAFNVAYVYTAELYPTVIRNVGLGTCSMFSRVGGVIAPFVPSLKRVQWSLPFLVFGVTGLASGALSLLLPETLHRPPLETLADLRGGACRRPGAGALALRDPEDAQVGALSGRRSFGGIYAWKSPPRVCRVTSARSLRLSPGLRCLVCRNGDEEGEPRREGTWPSGKSAGLGVGGRGFRSRLRPSPAAGPRASGFASLCLGYLICKMGIESGEPHVGQPDHLVSTPALRTGPGT</sequence>
<dbReference type="PANTHER" id="PTHR24064">
    <property type="entry name" value="SOLUTE CARRIER FAMILY 22 MEMBER"/>
    <property type="match status" value="1"/>
</dbReference>
<dbReference type="Gene3D" id="1.20.1250.20">
    <property type="entry name" value="MFS general substrate transporter like domains"/>
    <property type="match status" value="1"/>
</dbReference>
<feature type="transmembrane region" description="Helical" evidence="6">
    <location>
        <begin position="167"/>
        <end position="185"/>
    </location>
</feature>
<dbReference type="InterPro" id="IPR005828">
    <property type="entry name" value="MFS_sugar_transport-like"/>
</dbReference>
<reference evidence="8" key="1">
    <citation type="submission" date="2025-08" db="UniProtKB">
        <authorList>
            <consortium name="Ensembl"/>
        </authorList>
    </citation>
    <scope>IDENTIFICATION</scope>
    <source>
        <strain evidence="8">Glennie</strain>
    </source>
</reference>
<protein>
    <submittedName>
        <fullName evidence="8">Solute carrier family 22 member 15</fullName>
    </submittedName>
</protein>
<dbReference type="SUPFAM" id="SSF103473">
    <property type="entry name" value="MFS general substrate transporter"/>
    <property type="match status" value="1"/>
</dbReference>
<evidence type="ECO:0000256" key="6">
    <source>
        <dbReference type="SAM" id="Phobius"/>
    </source>
</evidence>
<dbReference type="InParanoid" id="A0A6I8NNZ5"/>
<gene>
    <name evidence="8" type="primary">SLC22A15</name>
</gene>
<dbReference type="InterPro" id="IPR020846">
    <property type="entry name" value="MFS_dom"/>
</dbReference>
<dbReference type="Pfam" id="PF00083">
    <property type="entry name" value="Sugar_tr"/>
    <property type="match status" value="1"/>
</dbReference>
<comment type="subcellular location">
    <subcellularLocation>
        <location evidence="1">Membrane</location>
        <topology evidence="1">Multi-pass membrane protein</topology>
    </subcellularLocation>
</comment>
<dbReference type="Ensembl" id="ENSOANT00000070739.1">
    <property type="protein sequence ID" value="ENSOANP00000042363.1"/>
    <property type="gene ID" value="ENSOANG00000044054.1"/>
</dbReference>
<feature type="transmembrane region" description="Helical" evidence="6">
    <location>
        <begin position="253"/>
        <end position="271"/>
    </location>
</feature>
<reference evidence="8" key="2">
    <citation type="submission" date="2025-09" db="UniProtKB">
        <authorList>
            <consortium name="Ensembl"/>
        </authorList>
    </citation>
    <scope>IDENTIFICATION</scope>
    <source>
        <strain evidence="8">Glennie</strain>
    </source>
</reference>
<accession>A0A6I8NNZ5</accession>
<organism evidence="8 9">
    <name type="scientific">Ornithorhynchus anatinus</name>
    <name type="common">Duckbill platypus</name>
    <dbReference type="NCBI Taxonomy" id="9258"/>
    <lineage>
        <taxon>Eukaryota</taxon>
        <taxon>Metazoa</taxon>
        <taxon>Chordata</taxon>
        <taxon>Craniata</taxon>
        <taxon>Vertebrata</taxon>
        <taxon>Euteleostomi</taxon>
        <taxon>Mammalia</taxon>
        <taxon>Monotremata</taxon>
        <taxon>Ornithorhynchidae</taxon>
        <taxon>Ornithorhynchus</taxon>
    </lineage>
</organism>
<evidence type="ECO:0000313" key="8">
    <source>
        <dbReference type="Ensembl" id="ENSOANP00000042363.1"/>
    </source>
</evidence>
<keyword evidence="9" id="KW-1185">Reference proteome</keyword>
<feature type="region of interest" description="Disordered" evidence="5">
    <location>
        <begin position="653"/>
        <end position="672"/>
    </location>
</feature>
<feature type="domain" description="Major facilitator superfamily (MFS) profile" evidence="7">
    <location>
        <begin position="92"/>
        <end position="512"/>
    </location>
</feature>
<feature type="transmembrane region" description="Helical" evidence="6">
    <location>
        <begin position="363"/>
        <end position="383"/>
    </location>
</feature>
<feature type="transmembrane region" description="Helical" evidence="6">
    <location>
        <begin position="137"/>
        <end position="155"/>
    </location>
</feature>
<feature type="region of interest" description="Disordered" evidence="5">
    <location>
        <begin position="1"/>
        <end position="20"/>
    </location>
</feature>
<feature type="transmembrane region" description="Helical" evidence="6">
    <location>
        <begin position="395"/>
        <end position="413"/>
    </location>
</feature>
<evidence type="ECO:0000313" key="9">
    <source>
        <dbReference type="Proteomes" id="UP000002279"/>
    </source>
</evidence>
<feature type="transmembrane region" description="Helical" evidence="6">
    <location>
        <begin position="191"/>
        <end position="213"/>
    </location>
</feature>
<evidence type="ECO:0000256" key="2">
    <source>
        <dbReference type="ARBA" id="ARBA00022692"/>
    </source>
</evidence>
<dbReference type="Bgee" id="ENSOANG00000044054">
    <property type="expression patterns" value="Expressed in heart and 7 other cell types or tissues"/>
</dbReference>
<feature type="transmembrane region" description="Helical" evidence="6">
    <location>
        <begin position="44"/>
        <end position="68"/>
    </location>
</feature>
<dbReference type="OMA" id="TSIASEX"/>
<keyword evidence="2 6" id="KW-0812">Transmembrane</keyword>
<evidence type="ECO:0000256" key="4">
    <source>
        <dbReference type="ARBA" id="ARBA00023136"/>
    </source>
</evidence>
<evidence type="ECO:0000256" key="1">
    <source>
        <dbReference type="ARBA" id="ARBA00004141"/>
    </source>
</evidence>
<dbReference type="GO" id="GO:0015199">
    <property type="term" value="F:amino-acid betaine transmembrane transporter activity"/>
    <property type="evidence" value="ECO:0007669"/>
    <property type="project" value="Ensembl"/>
</dbReference>
<evidence type="ECO:0000259" key="7">
    <source>
        <dbReference type="PROSITE" id="PS50850"/>
    </source>
</evidence>
<feature type="transmembrane region" description="Helical" evidence="6">
    <location>
        <begin position="330"/>
        <end position="351"/>
    </location>
</feature>
<dbReference type="GeneTree" id="ENSGT00940000160364"/>
<dbReference type="PROSITE" id="PS50850">
    <property type="entry name" value="MFS"/>
    <property type="match status" value="1"/>
</dbReference>
<dbReference type="AlphaFoldDB" id="A0A6I8NNZ5"/>
<keyword evidence="4 6" id="KW-0472">Membrane</keyword>
<evidence type="ECO:0000256" key="5">
    <source>
        <dbReference type="SAM" id="MobiDB-lite"/>
    </source>
</evidence>
<dbReference type="Proteomes" id="UP000002279">
    <property type="component" value="Unplaced"/>
</dbReference>
<feature type="transmembrane region" description="Helical" evidence="6">
    <location>
        <begin position="220"/>
        <end position="247"/>
    </location>
</feature>
<keyword evidence="3 6" id="KW-1133">Transmembrane helix</keyword>
<dbReference type="InterPro" id="IPR036259">
    <property type="entry name" value="MFS_trans_sf"/>
</dbReference>
<evidence type="ECO:0000256" key="3">
    <source>
        <dbReference type="ARBA" id="ARBA00022989"/>
    </source>
</evidence>
<name>A0A6I8NNZ5_ORNAN</name>
<dbReference type="GO" id="GO:0005886">
    <property type="term" value="C:plasma membrane"/>
    <property type="evidence" value="ECO:0007669"/>
    <property type="project" value="Ensembl"/>
</dbReference>
<dbReference type="FunCoup" id="A0A6I8NNZ5">
    <property type="interactions" value="24"/>
</dbReference>
<proteinExistence type="predicted"/>